<dbReference type="Proteomes" id="UP001055172">
    <property type="component" value="Unassembled WGS sequence"/>
</dbReference>
<proteinExistence type="predicted"/>
<feature type="region of interest" description="Disordered" evidence="1">
    <location>
        <begin position="210"/>
        <end position="288"/>
    </location>
</feature>
<organism evidence="2 3">
    <name type="scientific">Colletotrichum liriopes</name>
    <dbReference type="NCBI Taxonomy" id="708192"/>
    <lineage>
        <taxon>Eukaryota</taxon>
        <taxon>Fungi</taxon>
        <taxon>Dikarya</taxon>
        <taxon>Ascomycota</taxon>
        <taxon>Pezizomycotina</taxon>
        <taxon>Sordariomycetes</taxon>
        <taxon>Hypocreomycetidae</taxon>
        <taxon>Glomerellales</taxon>
        <taxon>Glomerellaceae</taxon>
        <taxon>Colletotrichum</taxon>
        <taxon>Colletotrichum spaethianum species complex</taxon>
    </lineage>
</organism>
<feature type="compositionally biased region" description="Gly residues" evidence="1">
    <location>
        <begin position="184"/>
        <end position="196"/>
    </location>
</feature>
<dbReference type="AlphaFoldDB" id="A0AA37GD99"/>
<dbReference type="EMBL" id="BPPX01000002">
    <property type="protein sequence ID" value="GJC78293.1"/>
    <property type="molecule type" value="Genomic_DNA"/>
</dbReference>
<name>A0AA37GD99_9PEZI</name>
<feature type="compositionally biased region" description="Gly residues" evidence="1">
    <location>
        <begin position="166"/>
        <end position="175"/>
    </location>
</feature>
<feature type="compositionally biased region" description="Basic and acidic residues" evidence="1">
    <location>
        <begin position="238"/>
        <end position="248"/>
    </location>
</feature>
<evidence type="ECO:0000256" key="1">
    <source>
        <dbReference type="SAM" id="MobiDB-lite"/>
    </source>
</evidence>
<gene>
    <name evidence="2" type="ORF">ColLi_01131</name>
</gene>
<reference evidence="2 3" key="1">
    <citation type="submission" date="2021-07" db="EMBL/GenBank/DDBJ databases">
        <title>Genome data of Colletotrichum spaethianum.</title>
        <authorList>
            <person name="Utami Y.D."/>
            <person name="Hiruma K."/>
        </authorList>
    </citation>
    <scope>NUCLEOTIDE SEQUENCE [LARGE SCALE GENOMIC DNA]</scope>
    <source>
        <strain evidence="2 3">MAFF 242679</strain>
    </source>
</reference>
<sequence>MATIPAEPLNRTETKTSQVEDHRPGPKRLYNYGPHLGGNEEYDEDEGDEHQEQEEEEQGEEEEEGEREVEEEREEEEEEEEEEGGEQGEEEEEEKGEEEEEEEREEEEEEKEEEREEEEEEENEEENEEPESPSHQLGGRSPSSSPGPSAPQQHGSRTDPRAGNGSIPGGRGIGQLGTASGQSNGPGPGRGRAGGGVAFKKISAIGKALIAVGWAPRPPKRGREEEENVPRPTRKRKMDSAESERNESVVRQSVAPASTRSRGTGTPGKRLSSSFDLHETPVKRPRLK</sequence>
<feature type="compositionally biased region" description="Polar residues" evidence="1">
    <location>
        <begin position="249"/>
        <end position="264"/>
    </location>
</feature>
<feature type="region of interest" description="Disordered" evidence="1">
    <location>
        <begin position="1"/>
        <end position="196"/>
    </location>
</feature>
<comment type="caution">
    <text evidence="2">The sequence shown here is derived from an EMBL/GenBank/DDBJ whole genome shotgun (WGS) entry which is preliminary data.</text>
</comment>
<evidence type="ECO:0000313" key="2">
    <source>
        <dbReference type="EMBL" id="GJC78293.1"/>
    </source>
</evidence>
<accession>A0AA37GD99</accession>
<protein>
    <submittedName>
        <fullName evidence="2">Uncharacterized protein</fullName>
    </submittedName>
</protein>
<feature type="compositionally biased region" description="Low complexity" evidence="1">
    <location>
        <begin position="138"/>
        <end position="155"/>
    </location>
</feature>
<evidence type="ECO:0000313" key="3">
    <source>
        <dbReference type="Proteomes" id="UP001055172"/>
    </source>
</evidence>
<feature type="compositionally biased region" description="Acidic residues" evidence="1">
    <location>
        <begin position="40"/>
        <end position="131"/>
    </location>
</feature>
<keyword evidence="3" id="KW-1185">Reference proteome</keyword>
<feature type="compositionally biased region" description="Basic and acidic residues" evidence="1">
    <location>
        <begin position="10"/>
        <end position="24"/>
    </location>
</feature>